<dbReference type="InterPro" id="IPR014729">
    <property type="entry name" value="Rossmann-like_a/b/a_fold"/>
</dbReference>
<dbReference type="AlphaFoldDB" id="A0A426JJX1"/>
<comment type="cofactor">
    <cofactor evidence="1">
        <name>FAD</name>
        <dbReference type="ChEBI" id="CHEBI:57692"/>
    </cofactor>
</comment>
<dbReference type="Gene3D" id="3.40.50.620">
    <property type="entry name" value="HUPs"/>
    <property type="match status" value="1"/>
</dbReference>
<keyword evidence="6" id="KW-1185">Reference proteome</keyword>
<evidence type="ECO:0000256" key="3">
    <source>
        <dbReference type="ARBA" id="ARBA00025649"/>
    </source>
</evidence>
<organism evidence="5 6">
    <name type="scientific">Saccharopolyspora rhizosphaerae</name>
    <dbReference type="NCBI Taxonomy" id="2492662"/>
    <lineage>
        <taxon>Bacteria</taxon>
        <taxon>Bacillati</taxon>
        <taxon>Actinomycetota</taxon>
        <taxon>Actinomycetes</taxon>
        <taxon>Pseudonocardiales</taxon>
        <taxon>Pseudonocardiaceae</taxon>
        <taxon>Saccharopolyspora</taxon>
    </lineage>
</organism>
<reference evidence="5 6" key="1">
    <citation type="submission" date="2018-11" db="EMBL/GenBank/DDBJ databases">
        <title>Saccharopolyspora rhizosphaerae sp. nov., an actinomycete isolated from rhizosphere soil in Thailand.</title>
        <authorList>
            <person name="Intra B."/>
            <person name="Euanorasetr J."/>
            <person name="Take A."/>
            <person name="Inahashi Y."/>
            <person name="Mori M."/>
            <person name="Panbangred W."/>
            <person name="Matsumoto A."/>
        </authorList>
    </citation>
    <scope>NUCLEOTIDE SEQUENCE [LARGE SCALE GENOMIC DNA]</scope>
    <source>
        <strain evidence="5 6">H219</strain>
    </source>
</reference>
<feature type="domain" description="Electron transfer flavoprotein alpha/beta-subunit N-terminal" evidence="4">
    <location>
        <begin position="4"/>
        <end position="92"/>
    </location>
</feature>
<accession>A0A426JJX1</accession>
<dbReference type="Pfam" id="PF01012">
    <property type="entry name" value="ETF"/>
    <property type="match status" value="1"/>
</dbReference>
<dbReference type="SUPFAM" id="SSF52402">
    <property type="entry name" value="Adenine nucleotide alpha hydrolases-like"/>
    <property type="match status" value="1"/>
</dbReference>
<dbReference type="Proteomes" id="UP000274515">
    <property type="component" value="Unassembled WGS sequence"/>
</dbReference>
<comment type="caution">
    <text evidence="5">The sequence shown here is derived from an EMBL/GenBank/DDBJ whole genome shotgun (WGS) entry which is preliminary data.</text>
</comment>
<evidence type="ECO:0000313" key="5">
    <source>
        <dbReference type="EMBL" id="RRO13409.1"/>
    </source>
</evidence>
<sequence length="92" mass="9427">MAEVLVLVDHVDGEVKKVTYELLTAARRLGEPSAVVVGEPGTAGKLSEALSSYGAAKVYAAESAEAAEYLVTPQVDVLEKLAGSVSPAAVLV</sequence>
<comment type="function">
    <text evidence="3">The electron transfer flavoprotein serves as a specific electron acceptor for other dehydrogenases. It transfers the electrons to the main respiratory chain via ETF-ubiquinone oxidoreductase (ETF dehydrogenase).</text>
</comment>
<evidence type="ECO:0000259" key="4">
    <source>
        <dbReference type="Pfam" id="PF01012"/>
    </source>
</evidence>
<evidence type="ECO:0000256" key="2">
    <source>
        <dbReference type="ARBA" id="ARBA00011355"/>
    </source>
</evidence>
<comment type="subunit">
    <text evidence="2">Heterodimer of an alpha and a beta subunit.</text>
</comment>
<evidence type="ECO:0000256" key="1">
    <source>
        <dbReference type="ARBA" id="ARBA00001974"/>
    </source>
</evidence>
<dbReference type="EMBL" id="RSAA01000032">
    <property type="protein sequence ID" value="RRO13409.1"/>
    <property type="molecule type" value="Genomic_DNA"/>
</dbReference>
<proteinExistence type="predicted"/>
<dbReference type="InterPro" id="IPR014730">
    <property type="entry name" value="ETF_a/b_N"/>
</dbReference>
<name>A0A426JJX1_9PSEU</name>
<evidence type="ECO:0000313" key="6">
    <source>
        <dbReference type="Proteomes" id="UP000274515"/>
    </source>
</evidence>
<protein>
    <submittedName>
        <fullName evidence="5">Electron transfer flavoprotein subunit alpha/FixB family protein</fullName>
    </submittedName>
</protein>
<gene>
    <name evidence="5" type="ORF">EIL87_22955</name>
</gene>
<feature type="non-terminal residue" evidence="5">
    <location>
        <position position="92"/>
    </location>
</feature>